<evidence type="ECO:0000313" key="6">
    <source>
        <dbReference type="Proteomes" id="UP000249061"/>
    </source>
</evidence>
<comment type="caution">
    <text evidence="5">The sequence shown here is derived from an EMBL/GenBank/DDBJ whole genome shotgun (WGS) entry which is preliminary data.</text>
</comment>
<dbReference type="PANTHER" id="PTHR10353:SF36">
    <property type="entry name" value="LP05116P"/>
    <property type="match status" value="1"/>
</dbReference>
<reference evidence="5 6" key="1">
    <citation type="submission" date="2017-08" db="EMBL/GenBank/DDBJ databases">
        <title>Infants hospitalized years apart are colonized by the same room-sourced microbial strains.</title>
        <authorList>
            <person name="Brooks B."/>
            <person name="Olm M.R."/>
            <person name="Firek B.A."/>
            <person name="Baker R."/>
            <person name="Thomas B.C."/>
            <person name="Morowitz M.J."/>
            <person name="Banfield J.F."/>
        </authorList>
    </citation>
    <scope>NUCLEOTIDE SEQUENCE [LARGE SCALE GENOMIC DNA]</scope>
    <source>
        <strain evidence="5">S2_003_000_R2_14</strain>
    </source>
</reference>
<dbReference type="GO" id="GO:0008422">
    <property type="term" value="F:beta-glucosidase activity"/>
    <property type="evidence" value="ECO:0007669"/>
    <property type="project" value="TreeGrafter"/>
</dbReference>
<dbReference type="AlphaFoldDB" id="A0A2W5TJE3"/>
<dbReference type="SUPFAM" id="SSF51445">
    <property type="entry name" value="(Trans)glycosidases"/>
    <property type="match status" value="1"/>
</dbReference>
<proteinExistence type="inferred from homology"/>
<dbReference type="InterPro" id="IPR017853">
    <property type="entry name" value="GH"/>
</dbReference>
<accession>A0A2W5TJE3</accession>
<evidence type="ECO:0000256" key="2">
    <source>
        <dbReference type="ARBA" id="ARBA00022801"/>
    </source>
</evidence>
<keyword evidence="3" id="KW-0326">Glycosidase</keyword>
<keyword evidence="2 5" id="KW-0378">Hydrolase</keyword>
<dbReference type="PROSITE" id="PS00653">
    <property type="entry name" value="GLYCOSYL_HYDROL_F1_2"/>
    <property type="match status" value="1"/>
</dbReference>
<evidence type="ECO:0000256" key="1">
    <source>
        <dbReference type="ARBA" id="ARBA00010838"/>
    </source>
</evidence>
<organism evidence="5 6">
    <name type="scientific">Archangium gephyra</name>
    <dbReference type="NCBI Taxonomy" id="48"/>
    <lineage>
        <taxon>Bacteria</taxon>
        <taxon>Pseudomonadati</taxon>
        <taxon>Myxococcota</taxon>
        <taxon>Myxococcia</taxon>
        <taxon>Myxococcales</taxon>
        <taxon>Cystobacterineae</taxon>
        <taxon>Archangiaceae</taxon>
        <taxon>Archangium</taxon>
    </lineage>
</organism>
<protein>
    <submittedName>
        <fullName evidence="5">Glycoside hydrolase family 1</fullName>
    </submittedName>
</protein>
<dbReference type="Proteomes" id="UP000249061">
    <property type="component" value="Unassembled WGS sequence"/>
</dbReference>
<comment type="similarity">
    <text evidence="1 4">Belongs to the glycosyl hydrolase 1 family.</text>
</comment>
<gene>
    <name evidence="5" type="ORF">DI536_17565</name>
</gene>
<evidence type="ECO:0000256" key="3">
    <source>
        <dbReference type="ARBA" id="ARBA00023295"/>
    </source>
</evidence>
<evidence type="ECO:0000256" key="4">
    <source>
        <dbReference type="RuleBase" id="RU003690"/>
    </source>
</evidence>
<dbReference type="Pfam" id="PF00232">
    <property type="entry name" value="Glyco_hydro_1"/>
    <property type="match status" value="2"/>
</dbReference>
<dbReference type="Gene3D" id="3.20.20.80">
    <property type="entry name" value="Glycosidases"/>
    <property type="match status" value="2"/>
</dbReference>
<dbReference type="EMBL" id="QFQP01000014">
    <property type="protein sequence ID" value="PZR11435.1"/>
    <property type="molecule type" value="Genomic_DNA"/>
</dbReference>
<dbReference type="PRINTS" id="PR00131">
    <property type="entry name" value="GLHYDRLASE1"/>
</dbReference>
<dbReference type="GO" id="GO:0005975">
    <property type="term" value="P:carbohydrate metabolic process"/>
    <property type="evidence" value="ECO:0007669"/>
    <property type="project" value="InterPro"/>
</dbReference>
<sequence length="401" mass="46420">MRVALLVFFSGCIAHQPVKPLPPDFHWGVATSGYQCEGSAPDSNWTRYVTREGSQYEPYRQSVDFYRRYRDDVALAADMGLNTFRFSVEWARVMPRRGEVNEDALKMYDALFDATAEKKMTPMVTLLHFVVPGWVLDEGGLTNDAIVDAYSEFVKLIVRRYRGRGVMWITINQPSYFLTLEHRRGRWPLTEVTRAKNRLVAMHRNAYALIHSIDAGSPVSVNVVWEPAPASWVDDWVFPRVVDRIDFIAIDYYYSLTPTDFSARHATTGEFWRIDFHPEAMLLAIRDYHRRAPKLPVYVVENGMARENGKPREDGYTRSQHLADHVYWVQRARDEGIDVIGYNYWSITDNYEWGNYRNRFGLYTVDVASDETLTRRPTDAVETLRTLVKQGGVTADYKPVK</sequence>
<dbReference type="InterPro" id="IPR001360">
    <property type="entry name" value="Glyco_hydro_1"/>
</dbReference>
<evidence type="ECO:0000313" key="5">
    <source>
        <dbReference type="EMBL" id="PZR11435.1"/>
    </source>
</evidence>
<dbReference type="InterPro" id="IPR033132">
    <property type="entry name" value="GH_1_N_CS"/>
</dbReference>
<name>A0A2W5TJE3_9BACT</name>
<dbReference type="PANTHER" id="PTHR10353">
    <property type="entry name" value="GLYCOSYL HYDROLASE"/>
    <property type="match status" value="1"/>
</dbReference>